<evidence type="ECO:0000313" key="2">
    <source>
        <dbReference type="EMBL" id="MFD1427642.1"/>
    </source>
</evidence>
<protein>
    <submittedName>
        <fullName evidence="2">Uncharacterized protein</fullName>
    </submittedName>
</protein>
<comment type="caution">
    <text evidence="2">The sequence shown here is derived from an EMBL/GenBank/DDBJ whole genome shotgun (WGS) entry which is preliminary data.</text>
</comment>
<organism evidence="2 3">
    <name type="scientific">Kroppenstedtia sanguinis</name>
    <dbReference type="NCBI Taxonomy" id="1380684"/>
    <lineage>
        <taxon>Bacteria</taxon>
        <taxon>Bacillati</taxon>
        <taxon>Bacillota</taxon>
        <taxon>Bacilli</taxon>
        <taxon>Bacillales</taxon>
        <taxon>Thermoactinomycetaceae</taxon>
        <taxon>Kroppenstedtia</taxon>
    </lineage>
</organism>
<evidence type="ECO:0000256" key="1">
    <source>
        <dbReference type="SAM" id="MobiDB-lite"/>
    </source>
</evidence>
<evidence type="ECO:0000313" key="3">
    <source>
        <dbReference type="Proteomes" id="UP001597282"/>
    </source>
</evidence>
<feature type="region of interest" description="Disordered" evidence="1">
    <location>
        <begin position="1"/>
        <end position="45"/>
    </location>
</feature>
<name>A0ABW4CA61_9BACL</name>
<feature type="compositionally biased region" description="Polar residues" evidence="1">
    <location>
        <begin position="10"/>
        <end position="23"/>
    </location>
</feature>
<dbReference type="Proteomes" id="UP001597282">
    <property type="component" value="Unassembled WGS sequence"/>
</dbReference>
<sequence length="187" mass="21258">MKKKLEVGWLNSSQRESGEQNLSQPEQPEPKKQGEESGPRPERMEAVKKALEQSLFAESILLTISGQIASIPEMKGQPGLASVSGEEAWTGSLRLTAKGCLERMTGQDWHETVLSQLVHSMYEARRRDRLKRGYLMELKRNAPEDARPAVENWIHWVDYAELSLQEAMVHARELIGSHSWDHFAPQK</sequence>
<accession>A0ABW4CA61</accession>
<reference evidence="3" key="1">
    <citation type="journal article" date="2019" name="Int. J. Syst. Evol. Microbiol.">
        <title>The Global Catalogue of Microorganisms (GCM) 10K type strain sequencing project: providing services to taxonomists for standard genome sequencing and annotation.</title>
        <authorList>
            <consortium name="The Broad Institute Genomics Platform"/>
            <consortium name="The Broad Institute Genome Sequencing Center for Infectious Disease"/>
            <person name="Wu L."/>
            <person name="Ma J."/>
        </authorList>
    </citation>
    <scope>NUCLEOTIDE SEQUENCE [LARGE SCALE GENOMIC DNA]</scope>
    <source>
        <strain evidence="3">S1</strain>
    </source>
</reference>
<proteinExistence type="predicted"/>
<dbReference type="EMBL" id="JBHTNU010000011">
    <property type="protein sequence ID" value="MFD1427642.1"/>
    <property type="molecule type" value="Genomic_DNA"/>
</dbReference>
<gene>
    <name evidence="2" type="ORF">ACFQ4Y_12070</name>
</gene>
<feature type="compositionally biased region" description="Basic and acidic residues" evidence="1">
    <location>
        <begin position="28"/>
        <end position="45"/>
    </location>
</feature>
<keyword evidence="3" id="KW-1185">Reference proteome</keyword>